<dbReference type="EMBL" id="FPBH01000030">
    <property type="protein sequence ID" value="SFU24841.1"/>
    <property type="molecule type" value="Genomic_DNA"/>
</dbReference>
<evidence type="ECO:0000313" key="2">
    <source>
        <dbReference type="EMBL" id="SFU24841.1"/>
    </source>
</evidence>
<dbReference type="RefSeq" id="WP_093644049.1">
    <property type="nucleotide sequence ID" value="NZ_FPBH01000030.1"/>
</dbReference>
<dbReference type="Proteomes" id="UP000198844">
    <property type="component" value="Unassembled WGS sequence"/>
</dbReference>
<sequence length="483" mass="54633">MTARRTTIRQLPLTEVVERDTPGATPVSITTPEGGAIYHTVPLADPDTGRRRDARARWIAGTFPLFPVVRLADGAPWAEANLWLIDMMESKSSPNMLTFASIADDLVAFRRYLDDEGADWLTFPANRRQRPTYRYSASIRLAVQTGELSASVARRRMGAVVRFYRWLMAEAGFSPTNAPWVESGRFIEFKDLKGFSSVIEVKTTDLSISGQRAEDPWDDHIQDGGRLRPLPSTEQSVLLESLVALGNTEMTLIHLFALLTGARIQTVLTVRAKHAMRKPEEFHGDDIRLACGPGTGIDTKGGVKGVLHLPRRFYERLYIYVHSDRARKRRQLADGGDHPGQPLFLSHRGAPLYEDRASRGPLSTGPQGRRHVKTGQAVRQFIRDELLPMMRVRLDNPRYEFSFHDLRATFGLNMVDAMTANETKYTRALDQLRQLMWHVRLSTTERYYLSYRENRKLFDAVQDGWGAHLSTLVTRTLDTAVAV</sequence>
<proteinExistence type="predicted"/>
<dbReference type="GO" id="GO:0003677">
    <property type="term" value="F:DNA binding"/>
    <property type="evidence" value="ECO:0007669"/>
    <property type="project" value="InterPro"/>
</dbReference>
<dbReference type="InterPro" id="IPR013762">
    <property type="entry name" value="Integrase-like_cat_sf"/>
</dbReference>
<reference evidence="2 3" key="1">
    <citation type="submission" date="2016-10" db="EMBL/GenBank/DDBJ databases">
        <authorList>
            <person name="de Groot N.N."/>
        </authorList>
    </citation>
    <scope>NUCLEOTIDE SEQUENCE [LARGE SCALE GENOMIC DNA]</scope>
    <source>
        <strain evidence="2 3">LMG 27731</strain>
    </source>
</reference>
<evidence type="ECO:0000256" key="1">
    <source>
        <dbReference type="ARBA" id="ARBA00023172"/>
    </source>
</evidence>
<organism evidence="2 3">
    <name type="scientific">Paraburkholderia aspalathi</name>
    <dbReference type="NCBI Taxonomy" id="1324617"/>
    <lineage>
        <taxon>Bacteria</taxon>
        <taxon>Pseudomonadati</taxon>
        <taxon>Pseudomonadota</taxon>
        <taxon>Betaproteobacteria</taxon>
        <taxon>Burkholderiales</taxon>
        <taxon>Burkholderiaceae</taxon>
        <taxon>Paraburkholderia</taxon>
    </lineage>
</organism>
<evidence type="ECO:0000313" key="3">
    <source>
        <dbReference type="Proteomes" id="UP000198844"/>
    </source>
</evidence>
<accession>A0A1I7ELT0</accession>
<protein>
    <recommendedName>
        <fullName evidence="4">Phage integrase family protein</fullName>
    </recommendedName>
</protein>
<dbReference type="SUPFAM" id="SSF56349">
    <property type="entry name" value="DNA breaking-rejoining enzymes"/>
    <property type="match status" value="1"/>
</dbReference>
<dbReference type="OrthoDB" id="8823540at2"/>
<gene>
    <name evidence="2" type="ORF">SAMN05192563_103037</name>
</gene>
<evidence type="ECO:0008006" key="4">
    <source>
        <dbReference type="Google" id="ProtNLM"/>
    </source>
</evidence>
<dbReference type="GO" id="GO:0006310">
    <property type="term" value="P:DNA recombination"/>
    <property type="evidence" value="ECO:0007669"/>
    <property type="project" value="UniProtKB-KW"/>
</dbReference>
<dbReference type="Gene3D" id="1.10.443.10">
    <property type="entry name" value="Intergrase catalytic core"/>
    <property type="match status" value="1"/>
</dbReference>
<name>A0A1I7ELT0_9BURK</name>
<dbReference type="AlphaFoldDB" id="A0A1I7ELT0"/>
<keyword evidence="1" id="KW-0233">DNA recombination</keyword>
<dbReference type="InterPro" id="IPR011010">
    <property type="entry name" value="DNA_brk_join_enz"/>
</dbReference>
<dbReference type="GO" id="GO:0015074">
    <property type="term" value="P:DNA integration"/>
    <property type="evidence" value="ECO:0007669"/>
    <property type="project" value="InterPro"/>
</dbReference>